<dbReference type="GeneID" id="84208930"/>
<sequence length="213" mass="25251">MKSQLILFFLCSSIIGTACSNNRNNSIQNDTNFEQNDEQKEKISLDDKKIIENHKKLIKNLDMSNRINVENELRKNLLEIEKIQNKQEREKIQKNIYLSLGMYQEAYDLNEKQLSENPSPQKQFIKCELMQSLKFDDNKIKKCHEISAQNIQKELKATSKNDLLYSYGEWTYLLEMYKAGHSEYKQKMQDYINSTTDEKMKFQFQSSFELATQ</sequence>
<evidence type="ECO:0008006" key="4">
    <source>
        <dbReference type="Google" id="ProtNLM"/>
    </source>
</evidence>
<feature type="coiled-coil region" evidence="1">
    <location>
        <begin position="66"/>
        <end position="95"/>
    </location>
</feature>
<organism evidence="2 3">
    <name type="scientific">Acinetobacter gerneri DSM 14967 = CIP 107464 = MTCC 9824</name>
    <dbReference type="NCBI Taxonomy" id="1120926"/>
    <lineage>
        <taxon>Bacteria</taxon>
        <taxon>Pseudomonadati</taxon>
        <taxon>Pseudomonadota</taxon>
        <taxon>Gammaproteobacteria</taxon>
        <taxon>Moraxellales</taxon>
        <taxon>Moraxellaceae</taxon>
        <taxon>Acinetobacter</taxon>
    </lineage>
</organism>
<evidence type="ECO:0000256" key="1">
    <source>
        <dbReference type="SAM" id="Coils"/>
    </source>
</evidence>
<dbReference type="HOGENOM" id="CLU_103627_0_0_6"/>
<dbReference type="AlphaFoldDB" id="N8YC75"/>
<evidence type="ECO:0000313" key="2">
    <source>
        <dbReference type="EMBL" id="ENV34236.1"/>
    </source>
</evidence>
<reference evidence="2 3" key="1">
    <citation type="submission" date="2013-02" db="EMBL/GenBank/DDBJ databases">
        <title>The Genome Sequence of Acinetobacter gerneri CIP 107464.</title>
        <authorList>
            <consortium name="The Broad Institute Genome Sequencing Platform"/>
            <consortium name="The Broad Institute Genome Sequencing Center for Infectious Disease"/>
            <person name="Cerqueira G."/>
            <person name="Feldgarden M."/>
            <person name="Courvalin P."/>
            <person name="Perichon B."/>
            <person name="Grillot-Courvalin C."/>
            <person name="Clermont D."/>
            <person name="Rocha E."/>
            <person name="Yoon E.-J."/>
            <person name="Nemec A."/>
            <person name="Walker B."/>
            <person name="Young S.K."/>
            <person name="Zeng Q."/>
            <person name="Gargeya S."/>
            <person name="Fitzgerald M."/>
            <person name="Haas B."/>
            <person name="Abouelleil A."/>
            <person name="Alvarado L."/>
            <person name="Arachchi H.M."/>
            <person name="Berlin A.M."/>
            <person name="Chapman S.B."/>
            <person name="Dewar J."/>
            <person name="Goldberg J."/>
            <person name="Griggs A."/>
            <person name="Gujja S."/>
            <person name="Hansen M."/>
            <person name="Howarth C."/>
            <person name="Imamovic A."/>
            <person name="Larimer J."/>
            <person name="McCowan C."/>
            <person name="Murphy C."/>
            <person name="Neiman D."/>
            <person name="Pearson M."/>
            <person name="Priest M."/>
            <person name="Roberts A."/>
            <person name="Saif S."/>
            <person name="Shea T."/>
            <person name="Sisk P."/>
            <person name="Sykes S."/>
            <person name="Wortman J."/>
            <person name="Nusbaum C."/>
            <person name="Birren B."/>
        </authorList>
    </citation>
    <scope>NUCLEOTIDE SEQUENCE [LARGE SCALE GENOMIC DNA]</scope>
    <source>
        <strain evidence="2 3">CIP 107464</strain>
    </source>
</reference>
<protein>
    <recommendedName>
        <fullName evidence="4">Lipoprotein</fullName>
    </recommendedName>
</protein>
<dbReference type="Proteomes" id="UP000013117">
    <property type="component" value="Unassembled WGS sequence"/>
</dbReference>
<evidence type="ECO:0000313" key="3">
    <source>
        <dbReference type="Proteomes" id="UP000013117"/>
    </source>
</evidence>
<accession>N8YC75</accession>
<dbReference type="RefSeq" id="WP_004860998.1">
    <property type="nucleotide sequence ID" value="NZ_ASYY01000015.1"/>
</dbReference>
<comment type="caution">
    <text evidence="2">The sequence shown here is derived from an EMBL/GenBank/DDBJ whole genome shotgun (WGS) entry which is preliminary data.</text>
</comment>
<proteinExistence type="predicted"/>
<dbReference type="PATRIC" id="fig|1120926.3.peg.1493"/>
<keyword evidence="3" id="KW-1185">Reference proteome</keyword>
<keyword evidence="1" id="KW-0175">Coiled coil</keyword>
<gene>
    <name evidence="2" type="ORF">F960_01554</name>
</gene>
<name>N8YC75_9GAMM</name>
<dbReference type="EMBL" id="APPN01000059">
    <property type="protein sequence ID" value="ENV34236.1"/>
    <property type="molecule type" value="Genomic_DNA"/>
</dbReference>
<dbReference type="PROSITE" id="PS51257">
    <property type="entry name" value="PROKAR_LIPOPROTEIN"/>
    <property type="match status" value="1"/>
</dbReference>